<evidence type="ECO:0000313" key="2">
    <source>
        <dbReference type="Proteomes" id="UP000304953"/>
    </source>
</evidence>
<organism evidence="1 2">
    <name type="scientific">Petralouisia muris</name>
    <dbReference type="NCBI Taxonomy" id="3032872"/>
    <lineage>
        <taxon>Bacteria</taxon>
        <taxon>Bacillati</taxon>
        <taxon>Bacillota</taxon>
        <taxon>Clostridia</taxon>
        <taxon>Lachnospirales</taxon>
        <taxon>Lachnospiraceae</taxon>
        <taxon>Petralouisia</taxon>
    </lineage>
</organism>
<protein>
    <submittedName>
        <fullName evidence="1">Glycosyl hydrolase</fullName>
    </submittedName>
</protein>
<reference evidence="1" key="1">
    <citation type="submission" date="2019-04" db="EMBL/GenBank/DDBJ databases">
        <title>Microbes associate with the intestines of laboratory mice.</title>
        <authorList>
            <person name="Navarre W."/>
            <person name="Wong E."/>
            <person name="Huang K."/>
            <person name="Tropini C."/>
            <person name="Ng K."/>
            <person name="Yu B."/>
        </authorList>
    </citation>
    <scope>NUCLEOTIDE SEQUENCE</scope>
    <source>
        <strain evidence="1">NM01_1-7b</strain>
    </source>
</reference>
<comment type="caution">
    <text evidence="1">The sequence shown here is derived from an EMBL/GenBank/DDBJ whole genome shotgun (WGS) entry which is preliminary data.</text>
</comment>
<sequence>MNVKQIMKKLTLEQKCALLSGKDVFKTRDFKRAGIPSAWLSDGPHGLRKQAGPSDHLGLNPSEKATCFPTAATAACSWDVALGEEIGNALGEEAAAQGVNVVLGPGLNMKRNPLCGRNFEYFSEDPFLAGKLAAAYIRGIQKNGIGACPKHFAVNNQETRRMASDSIVDERTLREIYLTGFEIAVKEGRPKTIMTSYNQINGEYANENKHLLQEILRADWGYQGMAVTDWGCSNDHALGVKMGSALEMPAPGLDSARELLEAVTSGKITEKDVDARVEELLEMVFSTNEAFGKKTGCVNYKKHHDLAQKAAARSLTLLKNEDQILPIKKGTKVALIGDFASVPRYQGAGSSVVNVTRLDNLLDCMKKSELNLIGFAKGFDRSGKKNEGLENEAVRLAEKAELVVLCLGLDEMQESEGLDRANMKMKQNQISLLKKINRINDNLAVVLFAGSAVETSWRKSCKGLLYAGLGGQAGAGAVMDVLTGKVNPGGKLAETWPEHYEDAPSVRHFAGRGHTVEYREGLYIGYRYYQKAKVKTAFPFGYGLSYTTFAYSDLKADKEKVTFCIKNTGTCDGSEIAQLYISRPGKEAFAPVRELKGFARVDLKAGESREVTIHLDDKAFRYWNVKTNRWETEGGAYTIYVGSNSENHPLSAVIEIEGSGAPAPYTGKRLKHYEKGIVQNVPDEEFAALLGYPIPENKSGINQNMTIGELNHGRSPMGWLIWLAVTCMLNRSKRKGQPDLNLLFIYNMPLRAIAKMTNGMVSMGMVDGMVLELKGFWLIGILKIGIEFLKNRYLNKAMEKRIGK</sequence>
<proteinExistence type="predicted"/>
<dbReference type="EMBL" id="SRYA01000009">
    <property type="protein sequence ID" value="TGY97231.1"/>
    <property type="molecule type" value="Genomic_DNA"/>
</dbReference>
<name>A0AC61RZQ9_9FIRM</name>
<gene>
    <name evidence="1" type="ORF">E5329_06055</name>
</gene>
<accession>A0AC61RZQ9</accession>
<keyword evidence="2" id="KW-1185">Reference proteome</keyword>
<dbReference type="Proteomes" id="UP000304953">
    <property type="component" value="Unassembled WGS sequence"/>
</dbReference>
<evidence type="ECO:0000313" key="1">
    <source>
        <dbReference type="EMBL" id="TGY97231.1"/>
    </source>
</evidence>
<keyword evidence="1" id="KW-0378">Hydrolase</keyword>